<gene>
    <name evidence="2" type="ORF">CHLRE_16g682305v5</name>
</gene>
<dbReference type="EMBL" id="CM008977">
    <property type="protein sequence ID" value="PNW72104.1"/>
    <property type="molecule type" value="Genomic_DNA"/>
</dbReference>
<accession>A0A2K3CV06</accession>
<dbReference type="Proteomes" id="UP000006906">
    <property type="component" value="Chromosome 16"/>
</dbReference>
<evidence type="ECO:0000313" key="3">
    <source>
        <dbReference type="Proteomes" id="UP000006906"/>
    </source>
</evidence>
<dbReference type="AlphaFoldDB" id="A0A2K3CV06"/>
<keyword evidence="3" id="KW-1185">Reference proteome</keyword>
<sequence>MLRRHGAQQIYGEQQRPGARADQRQRMLASGCWDWCCAMGSIRAAALGTEAQSRAHVPRADAWQLRLAGVQR</sequence>
<proteinExistence type="predicted"/>
<feature type="region of interest" description="Disordered" evidence="1">
    <location>
        <begin position="1"/>
        <end position="22"/>
    </location>
</feature>
<name>A0A2K3CV06_CHLRE</name>
<organism evidence="2 3">
    <name type="scientific">Chlamydomonas reinhardtii</name>
    <name type="common">Chlamydomonas smithii</name>
    <dbReference type="NCBI Taxonomy" id="3055"/>
    <lineage>
        <taxon>Eukaryota</taxon>
        <taxon>Viridiplantae</taxon>
        <taxon>Chlorophyta</taxon>
        <taxon>core chlorophytes</taxon>
        <taxon>Chlorophyceae</taxon>
        <taxon>CS clade</taxon>
        <taxon>Chlamydomonadales</taxon>
        <taxon>Chlamydomonadaceae</taxon>
        <taxon>Chlamydomonas</taxon>
    </lineage>
</organism>
<dbReference type="KEGG" id="cre:CHLRE_16g682305v5"/>
<evidence type="ECO:0000256" key="1">
    <source>
        <dbReference type="SAM" id="MobiDB-lite"/>
    </source>
</evidence>
<evidence type="ECO:0000313" key="2">
    <source>
        <dbReference type="EMBL" id="PNW72104.1"/>
    </source>
</evidence>
<dbReference type="Gramene" id="PNW72104">
    <property type="protein sequence ID" value="PNW72104"/>
    <property type="gene ID" value="CHLRE_16g682305v5"/>
</dbReference>
<reference evidence="2 3" key="1">
    <citation type="journal article" date="2007" name="Science">
        <title>The Chlamydomonas genome reveals the evolution of key animal and plant functions.</title>
        <authorList>
            <person name="Merchant S.S."/>
            <person name="Prochnik S.E."/>
            <person name="Vallon O."/>
            <person name="Harris E.H."/>
            <person name="Karpowicz S.J."/>
            <person name="Witman G.B."/>
            <person name="Terry A."/>
            <person name="Salamov A."/>
            <person name="Fritz-Laylin L.K."/>
            <person name="Marechal-Drouard L."/>
            <person name="Marshall W.F."/>
            <person name="Qu L.H."/>
            <person name="Nelson D.R."/>
            <person name="Sanderfoot A.A."/>
            <person name="Spalding M.H."/>
            <person name="Kapitonov V.V."/>
            <person name="Ren Q."/>
            <person name="Ferris P."/>
            <person name="Lindquist E."/>
            <person name="Shapiro H."/>
            <person name="Lucas S.M."/>
            <person name="Grimwood J."/>
            <person name="Schmutz J."/>
            <person name="Cardol P."/>
            <person name="Cerutti H."/>
            <person name="Chanfreau G."/>
            <person name="Chen C.L."/>
            <person name="Cognat V."/>
            <person name="Croft M.T."/>
            <person name="Dent R."/>
            <person name="Dutcher S."/>
            <person name="Fernandez E."/>
            <person name="Fukuzawa H."/>
            <person name="Gonzalez-Ballester D."/>
            <person name="Gonzalez-Halphen D."/>
            <person name="Hallmann A."/>
            <person name="Hanikenne M."/>
            <person name="Hippler M."/>
            <person name="Inwood W."/>
            <person name="Jabbari K."/>
            <person name="Kalanon M."/>
            <person name="Kuras R."/>
            <person name="Lefebvre P.A."/>
            <person name="Lemaire S.D."/>
            <person name="Lobanov A.V."/>
            <person name="Lohr M."/>
            <person name="Manuell A."/>
            <person name="Meier I."/>
            <person name="Mets L."/>
            <person name="Mittag M."/>
            <person name="Mittelmeier T."/>
            <person name="Moroney J.V."/>
            <person name="Moseley J."/>
            <person name="Napoli C."/>
            <person name="Nedelcu A.M."/>
            <person name="Niyogi K."/>
            <person name="Novoselov S.V."/>
            <person name="Paulsen I.T."/>
            <person name="Pazour G."/>
            <person name="Purton S."/>
            <person name="Ral J.P."/>
            <person name="Riano-Pachon D.M."/>
            <person name="Riekhof W."/>
            <person name="Rymarquis L."/>
            <person name="Schroda M."/>
            <person name="Stern D."/>
            <person name="Umen J."/>
            <person name="Willows R."/>
            <person name="Wilson N."/>
            <person name="Zimmer S.L."/>
            <person name="Allmer J."/>
            <person name="Balk J."/>
            <person name="Bisova K."/>
            <person name="Chen C.J."/>
            <person name="Elias M."/>
            <person name="Gendler K."/>
            <person name="Hauser C."/>
            <person name="Lamb M.R."/>
            <person name="Ledford H."/>
            <person name="Long J.C."/>
            <person name="Minagawa J."/>
            <person name="Page M.D."/>
            <person name="Pan J."/>
            <person name="Pootakham W."/>
            <person name="Roje S."/>
            <person name="Rose A."/>
            <person name="Stahlberg E."/>
            <person name="Terauchi A.M."/>
            <person name="Yang P."/>
            <person name="Ball S."/>
            <person name="Bowler C."/>
            <person name="Dieckmann C.L."/>
            <person name="Gladyshev V.N."/>
            <person name="Green P."/>
            <person name="Jorgensen R."/>
            <person name="Mayfield S."/>
            <person name="Mueller-Roeber B."/>
            <person name="Rajamani S."/>
            <person name="Sayre R.T."/>
            <person name="Brokstein P."/>
            <person name="Dubchak I."/>
            <person name="Goodstein D."/>
            <person name="Hornick L."/>
            <person name="Huang Y.W."/>
            <person name="Jhaveri J."/>
            <person name="Luo Y."/>
            <person name="Martinez D."/>
            <person name="Ngau W.C."/>
            <person name="Otillar B."/>
            <person name="Poliakov A."/>
            <person name="Porter A."/>
            <person name="Szajkowski L."/>
            <person name="Werner G."/>
            <person name="Zhou K."/>
            <person name="Grigoriev I.V."/>
            <person name="Rokhsar D.S."/>
            <person name="Grossman A.R."/>
        </authorList>
    </citation>
    <scope>NUCLEOTIDE SEQUENCE [LARGE SCALE GENOMIC DNA]</scope>
    <source>
        <strain evidence="3">CC-503</strain>
    </source>
</reference>
<protein>
    <submittedName>
        <fullName evidence="2">Uncharacterized protein</fullName>
    </submittedName>
</protein>
<dbReference type="RefSeq" id="XP_042915991.1">
    <property type="nucleotide sequence ID" value="XM_043071458.1"/>
</dbReference>
<dbReference type="GeneID" id="66056722"/>
<dbReference type="InParanoid" id="A0A2K3CV06"/>